<feature type="domain" description="Transcription elongation factor GreA/GreB N-terminal" evidence="11">
    <location>
        <begin position="5"/>
        <end position="72"/>
    </location>
</feature>
<dbReference type="Gene3D" id="3.10.50.30">
    <property type="entry name" value="Transcription elongation factor, GreA/GreB, C-terminal domain"/>
    <property type="match status" value="1"/>
</dbReference>
<dbReference type="AlphaFoldDB" id="A0A1P8WRD5"/>
<dbReference type="FunFam" id="1.10.287.180:FF:000001">
    <property type="entry name" value="Transcription elongation factor GreA"/>
    <property type="match status" value="1"/>
</dbReference>
<dbReference type="PANTHER" id="PTHR30437:SF4">
    <property type="entry name" value="TRANSCRIPTION ELONGATION FACTOR GREA"/>
    <property type="match status" value="1"/>
</dbReference>
<dbReference type="GO" id="GO:0006354">
    <property type="term" value="P:DNA-templated transcription elongation"/>
    <property type="evidence" value="ECO:0007669"/>
    <property type="project" value="TreeGrafter"/>
</dbReference>
<evidence type="ECO:0000259" key="10">
    <source>
        <dbReference type="Pfam" id="PF01272"/>
    </source>
</evidence>
<dbReference type="Pfam" id="PF01272">
    <property type="entry name" value="GreA_GreB"/>
    <property type="match status" value="1"/>
</dbReference>
<evidence type="ECO:0000256" key="7">
    <source>
        <dbReference type="ARBA" id="ARBA00030776"/>
    </source>
</evidence>
<dbReference type="InterPro" id="IPR023459">
    <property type="entry name" value="Tscrpt_elong_fac_GreA/B_fam"/>
</dbReference>
<gene>
    <name evidence="8 12" type="primary">greA</name>
    <name evidence="12" type="ORF">Fuma_06293</name>
</gene>
<organism evidence="12 13">
    <name type="scientific">Fuerstiella marisgermanici</name>
    <dbReference type="NCBI Taxonomy" id="1891926"/>
    <lineage>
        <taxon>Bacteria</taxon>
        <taxon>Pseudomonadati</taxon>
        <taxon>Planctomycetota</taxon>
        <taxon>Planctomycetia</taxon>
        <taxon>Planctomycetales</taxon>
        <taxon>Planctomycetaceae</taxon>
        <taxon>Fuerstiella</taxon>
    </lineage>
</organism>
<dbReference type="Proteomes" id="UP000187735">
    <property type="component" value="Chromosome"/>
</dbReference>
<evidence type="ECO:0000256" key="8">
    <source>
        <dbReference type="HAMAP-Rule" id="MF_00105"/>
    </source>
</evidence>
<keyword evidence="8" id="KW-0175">Coiled coil</keyword>
<dbReference type="InterPro" id="IPR028624">
    <property type="entry name" value="Tscrpt_elong_fac_GreA/B"/>
</dbReference>
<keyword evidence="4 8" id="KW-0238">DNA-binding</keyword>
<sequence>MSRQPISRAGYDKLRSEIQTLEDQKPAILERIKLAREEGDLKENAEYHAAREQLAHLERQIGTKRVTLSSCEIMEKSDMPKGVVAYGSQVTVKDLEDGMEEVYELVGPGEEDYEGDILKILTSSPLAQAMLGKKIGDSFEAEIPAGTLRMEVVAIQDP</sequence>
<dbReference type="InterPro" id="IPR018151">
    <property type="entry name" value="TF_GreA/GreB_CS"/>
</dbReference>
<accession>A0A1P8WRD5</accession>
<dbReference type="OrthoDB" id="9808774at2"/>
<comment type="function">
    <text evidence="6 8 9">Necessary for efficient RNA polymerase transcription elongation past template-encoded arresting sites. The arresting sites in DNA have the property of trapping a certain fraction of elongating RNA polymerases that pass through, resulting in locked ternary complexes. Cleavage of the nascent transcript by cleavage factors such as GreA or GreB allows the resumption of elongation from the new 3'terminus. GreA releases sequences of 2 to 3 nucleotides.</text>
</comment>
<protein>
    <recommendedName>
        <fullName evidence="2 8">Transcription elongation factor GreA</fullName>
    </recommendedName>
    <alternativeName>
        <fullName evidence="7 8">Transcript cleavage factor GreA</fullName>
    </alternativeName>
</protein>
<dbReference type="GO" id="GO:0032784">
    <property type="term" value="P:regulation of DNA-templated transcription elongation"/>
    <property type="evidence" value="ECO:0007669"/>
    <property type="project" value="UniProtKB-UniRule"/>
</dbReference>
<reference evidence="12 13" key="1">
    <citation type="journal article" date="2016" name="Front. Microbiol.">
        <title>Fuerstia marisgermanicae gen. nov., sp. nov., an Unusual Member of the Phylum Planctomycetes from the German Wadden Sea.</title>
        <authorList>
            <person name="Kohn T."/>
            <person name="Heuer A."/>
            <person name="Jogler M."/>
            <person name="Vollmers J."/>
            <person name="Boedeker C."/>
            <person name="Bunk B."/>
            <person name="Rast P."/>
            <person name="Borchert D."/>
            <person name="Glockner I."/>
            <person name="Freese H.M."/>
            <person name="Klenk H.P."/>
            <person name="Overmann J."/>
            <person name="Kaster A.K."/>
            <person name="Rohde M."/>
            <person name="Wiegand S."/>
            <person name="Jogler C."/>
        </authorList>
    </citation>
    <scope>NUCLEOTIDE SEQUENCE [LARGE SCALE GENOMIC DNA]</scope>
    <source>
        <strain evidence="12 13">NH11</strain>
    </source>
</reference>
<evidence type="ECO:0000256" key="9">
    <source>
        <dbReference type="RuleBase" id="RU000556"/>
    </source>
</evidence>
<feature type="coiled-coil region" evidence="8">
    <location>
        <begin position="11"/>
        <end position="38"/>
    </location>
</feature>
<comment type="similarity">
    <text evidence="1 8 9">Belongs to the GreA/GreB family.</text>
</comment>
<feature type="domain" description="Transcription elongation factor GreA/GreB C-terminal" evidence="10">
    <location>
        <begin position="80"/>
        <end position="156"/>
    </location>
</feature>
<dbReference type="SUPFAM" id="SSF46557">
    <property type="entry name" value="GreA transcript cleavage protein, N-terminal domain"/>
    <property type="match status" value="1"/>
</dbReference>
<dbReference type="HAMAP" id="MF_00105">
    <property type="entry name" value="GreA_GreB"/>
    <property type="match status" value="1"/>
</dbReference>
<dbReference type="Pfam" id="PF03449">
    <property type="entry name" value="GreA_GreB_N"/>
    <property type="match status" value="1"/>
</dbReference>
<evidence type="ECO:0000256" key="2">
    <source>
        <dbReference type="ARBA" id="ARBA00013729"/>
    </source>
</evidence>
<name>A0A1P8WRD5_9PLAN</name>
<evidence type="ECO:0000313" key="12">
    <source>
        <dbReference type="EMBL" id="APZ96620.1"/>
    </source>
</evidence>
<keyword evidence="5 8" id="KW-0804">Transcription</keyword>
<dbReference type="InterPro" id="IPR001437">
    <property type="entry name" value="Tscrpt_elong_fac_GreA/B_C"/>
</dbReference>
<proteinExistence type="inferred from homology"/>
<dbReference type="RefSeq" id="WP_077027610.1">
    <property type="nucleotide sequence ID" value="NZ_CP017641.1"/>
</dbReference>
<dbReference type="GO" id="GO:0003677">
    <property type="term" value="F:DNA binding"/>
    <property type="evidence" value="ECO:0007669"/>
    <property type="project" value="UniProtKB-UniRule"/>
</dbReference>
<dbReference type="PROSITE" id="PS00829">
    <property type="entry name" value="GREAB_1"/>
    <property type="match status" value="1"/>
</dbReference>
<evidence type="ECO:0000256" key="5">
    <source>
        <dbReference type="ARBA" id="ARBA00023163"/>
    </source>
</evidence>
<dbReference type="InterPro" id="IPR036953">
    <property type="entry name" value="GreA/GreB_C_sf"/>
</dbReference>
<dbReference type="Gene3D" id="1.10.287.180">
    <property type="entry name" value="Transcription elongation factor, GreA/GreB, N-terminal domain"/>
    <property type="match status" value="1"/>
</dbReference>
<dbReference type="EMBL" id="CP017641">
    <property type="protein sequence ID" value="APZ96620.1"/>
    <property type="molecule type" value="Genomic_DNA"/>
</dbReference>
<keyword evidence="13" id="KW-1185">Reference proteome</keyword>
<evidence type="ECO:0000256" key="4">
    <source>
        <dbReference type="ARBA" id="ARBA00023125"/>
    </source>
</evidence>
<dbReference type="InterPro" id="IPR036805">
    <property type="entry name" value="Tscrpt_elong_fac_GreA/B_N_sf"/>
</dbReference>
<dbReference type="PIRSF" id="PIRSF006092">
    <property type="entry name" value="GreA_GreB"/>
    <property type="match status" value="1"/>
</dbReference>
<dbReference type="InterPro" id="IPR022691">
    <property type="entry name" value="Tscrpt_elong_fac_GreA/B_N"/>
</dbReference>
<evidence type="ECO:0000259" key="11">
    <source>
        <dbReference type="Pfam" id="PF03449"/>
    </source>
</evidence>
<dbReference type="InterPro" id="IPR006359">
    <property type="entry name" value="Tscrpt_elong_fac_GreA"/>
</dbReference>
<dbReference type="KEGG" id="fmr:Fuma_06293"/>
<dbReference type="PANTHER" id="PTHR30437">
    <property type="entry name" value="TRANSCRIPTION ELONGATION FACTOR GREA"/>
    <property type="match status" value="1"/>
</dbReference>
<evidence type="ECO:0000256" key="3">
    <source>
        <dbReference type="ARBA" id="ARBA00023015"/>
    </source>
</evidence>
<evidence type="ECO:0000256" key="6">
    <source>
        <dbReference type="ARBA" id="ARBA00024916"/>
    </source>
</evidence>
<evidence type="ECO:0000313" key="13">
    <source>
        <dbReference type="Proteomes" id="UP000187735"/>
    </source>
</evidence>
<dbReference type="SUPFAM" id="SSF54534">
    <property type="entry name" value="FKBP-like"/>
    <property type="match status" value="1"/>
</dbReference>
<dbReference type="STRING" id="1891926.Fuma_06293"/>
<dbReference type="NCBIfam" id="TIGR01462">
    <property type="entry name" value="greA"/>
    <property type="match status" value="1"/>
</dbReference>
<keyword evidence="3 8" id="KW-0805">Transcription regulation</keyword>
<dbReference type="GO" id="GO:0070063">
    <property type="term" value="F:RNA polymerase binding"/>
    <property type="evidence" value="ECO:0007669"/>
    <property type="project" value="InterPro"/>
</dbReference>
<evidence type="ECO:0000256" key="1">
    <source>
        <dbReference type="ARBA" id="ARBA00008213"/>
    </source>
</evidence>